<accession>A0A1A9A542</accession>
<feature type="region of interest" description="Disordered" evidence="1">
    <location>
        <begin position="624"/>
        <end position="647"/>
    </location>
</feature>
<dbReference type="AlphaFoldDB" id="A0A1A9A542"/>
<dbReference type="Proteomes" id="UP000078555">
    <property type="component" value="Unassembled WGS sequence"/>
</dbReference>
<proteinExistence type="predicted"/>
<evidence type="ECO:0000256" key="1">
    <source>
        <dbReference type="SAM" id="MobiDB-lite"/>
    </source>
</evidence>
<feature type="compositionally biased region" description="Polar residues" evidence="1">
    <location>
        <begin position="213"/>
        <end position="228"/>
    </location>
</feature>
<name>A0A1A9A542_PLAOA</name>
<feature type="compositionally biased region" description="Low complexity" evidence="1">
    <location>
        <begin position="351"/>
        <end position="369"/>
    </location>
</feature>
<keyword evidence="2" id="KW-0472">Membrane</keyword>
<feature type="region of interest" description="Disordered" evidence="1">
    <location>
        <begin position="210"/>
        <end position="374"/>
    </location>
</feature>
<feature type="region of interest" description="Disordered" evidence="1">
    <location>
        <begin position="481"/>
        <end position="577"/>
    </location>
</feature>
<feature type="compositionally biased region" description="Polar residues" evidence="1">
    <location>
        <begin position="521"/>
        <end position="539"/>
    </location>
</feature>
<evidence type="ECO:0000313" key="4">
    <source>
        <dbReference type="Proteomes" id="UP000078555"/>
    </source>
</evidence>
<organism evidence="3 4">
    <name type="scientific">Plasmodium ovale wallikeri</name>
    <dbReference type="NCBI Taxonomy" id="864142"/>
    <lineage>
        <taxon>Eukaryota</taxon>
        <taxon>Sar</taxon>
        <taxon>Alveolata</taxon>
        <taxon>Apicomplexa</taxon>
        <taxon>Aconoidasida</taxon>
        <taxon>Haemosporida</taxon>
        <taxon>Plasmodiidae</taxon>
        <taxon>Plasmodium</taxon>
        <taxon>Plasmodium (Plasmodium)</taxon>
    </lineage>
</organism>
<feature type="transmembrane region" description="Helical" evidence="2">
    <location>
        <begin position="655"/>
        <end position="682"/>
    </location>
</feature>
<feature type="compositionally biased region" description="Low complexity" evidence="1">
    <location>
        <begin position="481"/>
        <end position="505"/>
    </location>
</feature>
<sequence length="1017" mass="114677">MANDSGYSIHTHYIPIDAFTSTITNDIKNLIRKYGHKNCGLKHEELCTELKKFINQKKTLELSVMDEKGKTKWNSEWSSKRNEFLNRLYDEEGFINMCFPKTYQNNQRLNKLLSKHIDFCKKKDEWKAQVEANHEYSACRAYDSWIEREKASFTNEYLENVRNFRRSNVDKYFSTKEHPGGHDPRRTYNKSKLDCEIYNPASKKYIQKPVEQASKNEPQLPSVSNIRKGSQGKDGKSAQDGDTATAKTKPDVKNLSQTESSPDSPTSPLINTKVDITANSQDISLQPKAPNFSVNRDGGTKELTPKQGESPTNIPRTALDGDPPQAGSLPPLQKDTKLTPAIQSAPAPNATTSLSSSHSTVHDTTSSKTRVTSSILTVTPDSSLDSVSPSPSDPLLPVVVTKDQDTPPHSTTTPVTSAYIHSTETLPAPAVAVSSLVQPQPPVEDTPPSITAAQIPGTLVSSSASTFTTTDTTTISAPAAVTTTTMSTTHASISSPKEATSASSSQELPPPLAASEPKATAPTTSSQQTVIHEPTSLSGSDIVGVSAPTQPDGDPAAKSAGDVSPKSKVPIKASEHSSIKSVMITDNTLQKISHHTNQLYKQTVIQNPPIISFISPASNKSDASVNISKGGSTVRNNKNDNSNTEPEDLSSLINIIPIILIILTSFTALFLLYKYTPFGFLLGRRKKRKKRDLRRTFVIPEESTYESPNIALHEWEDPNLAGKAVENDVYIKLLKINRYKQEMQKRKKKNKKTLIEVHIEVLEEHKNDEWELHKGDFLEICLRGFINDENDFYSNFPNSKLTINSINEKTIEDIQKQEILWNNWIENHRNILEQWKKEDWFQNLKNEWKNEEQMYKEKNDKSQKNISNEQDTHSIVSQKEIWKQWISKQATLIKMLNQEDWFKELVDEQNKEKNNYHINEYNNISVTSKIGLKNKKTNHEEGRSKNIIQKLMVQIHMMVLEECIKEDIIRNKESSIDNFIQDIHKQNNYDEKRNIPQCDTDNFNVLQYEEIRTSKNK</sequence>
<feature type="compositionally biased region" description="Polar residues" evidence="1">
    <location>
        <begin position="624"/>
        <end position="644"/>
    </location>
</feature>
<protein>
    <submittedName>
        <fullName evidence="3">STP1 protein</fullName>
    </submittedName>
</protein>
<evidence type="ECO:0000313" key="3">
    <source>
        <dbReference type="EMBL" id="SBT51219.1"/>
    </source>
</evidence>
<evidence type="ECO:0000256" key="2">
    <source>
        <dbReference type="SAM" id="Phobius"/>
    </source>
</evidence>
<reference evidence="4" key="1">
    <citation type="submission" date="2016-05" db="EMBL/GenBank/DDBJ databases">
        <authorList>
            <person name="Naeem Raeece"/>
        </authorList>
    </citation>
    <scope>NUCLEOTIDE SEQUENCE [LARGE SCALE GENOMIC DNA]</scope>
</reference>
<keyword evidence="4" id="KW-1185">Reference proteome</keyword>
<feature type="compositionally biased region" description="Polar residues" evidence="1">
    <location>
        <begin position="254"/>
        <end position="270"/>
    </location>
</feature>
<keyword evidence="2" id="KW-0812">Transmembrane</keyword>
<dbReference type="EMBL" id="FLRD01000188">
    <property type="protein sequence ID" value="SBT51219.1"/>
    <property type="molecule type" value="Genomic_DNA"/>
</dbReference>
<gene>
    <name evidence="3" type="ORF">POVWA1_062480</name>
</gene>
<keyword evidence="2" id="KW-1133">Transmembrane helix</keyword>